<feature type="compositionally biased region" description="Basic and acidic residues" evidence="7">
    <location>
        <begin position="430"/>
        <end position="450"/>
    </location>
</feature>
<dbReference type="GO" id="GO:0005524">
    <property type="term" value="F:ATP binding"/>
    <property type="evidence" value="ECO:0007669"/>
    <property type="project" value="UniProtKB-KW"/>
</dbReference>
<evidence type="ECO:0000256" key="2">
    <source>
        <dbReference type="ARBA" id="ARBA00022801"/>
    </source>
</evidence>
<evidence type="ECO:0000256" key="6">
    <source>
        <dbReference type="PROSITE-ProRule" id="PRU00552"/>
    </source>
</evidence>
<dbReference type="KEGG" id="mpj:MPNE_0728"/>
<dbReference type="InterPro" id="IPR027417">
    <property type="entry name" value="P-loop_NTPase"/>
</dbReference>
<dbReference type="InterPro" id="IPR014014">
    <property type="entry name" value="RNA_helicase_DEAD_Q_motif"/>
</dbReference>
<dbReference type="InterPro" id="IPR014001">
    <property type="entry name" value="Helicase_ATP-bd"/>
</dbReference>
<dbReference type="InterPro" id="IPR050079">
    <property type="entry name" value="DEAD_box_RNA_helicase"/>
</dbReference>
<dbReference type="PANTHER" id="PTHR47959">
    <property type="entry name" value="ATP-DEPENDENT RNA HELICASE RHLE-RELATED"/>
    <property type="match status" value="1"/>
</dbReference>
<evidence type="ECO:0000256" key="3">
    <source>
        <dbReference type="ARBA" id="ARBA00022806"/>
    </source>
</evidence>
<proteinExistence type="inferred from homology"/>
<dbReference type="AlphaFoldDB" id="A0A0H3DP41"/>
<dbReference type="GO" id="GO:0003724">
    <property type="term" value="F:RNA helicase activity"/>
    <property type="evidence" value="ECO:0007669"/>
    <property type="project" value="InterPro"/>
</dbReference>
<feature type="region of interest" description="Disordered" evidence="7">
    <location>
        <begin position="429"/>
        <end position="450"/>
    </location>
</feature>
<dbReference type="PaxDb" id="722438-MPNE_0728"/>
<organism evidence="11 12">
    <name type="scientific">Mycoplasmoides pneumoniae (strain ATCC 15531 / DSM 23978 / CIP 103766 / NBRC 14401 / NCTC 10119 / FH)</name>
    <name type="common">Mycoplasma pneumoniae</name>
    <dbReference type="NCBI Taxonomy" id="722438"/>
    <lineage>
        <taxon>Bacteria</taxon>
        <taxon>Bacillati</taxon>
        <taxon>Mycoplasmatota</taxon>
        <taxon>Mycoplasmoidales</taxon>
        <taxon>Mycoplasmoidaceae</taxon>
        <taxon>Mycoplasmoides</taxon>
    </lineage>
</organism>
<dbReference type="CDD" id="cd00268">
    <property type="entry name" value="DEADc"/>
    <property type="match status" value="1"/>
</dbReference>
<dbReference type="eggNOG" id="COG0513">
    <property type="taxonomic scope" value="Bacteria"/>
</dbReference>
<dbReference type="HOGENOM" id="CLU_003041_1_3_14"/>
<evidence type="ECO:0000259" key="9">
    <source>
        <dbReference type="PROSITE" id="PS51194"/>
    </source>
</evidence>
<dbReference type="Gene3D" id="3.40.50.300">
    <property type="entry name" value="P-loop containing nucleotide triphosphate hydrolases"/>
    <property type="match status" value="2"/>
</dbReference>
<accession>A0A0H3DP41</accession>
<evidence type="ECO:0000313" key="12">
    <source>
        <dbReference type="Proteomes" id="UP000007756"/>
    </source>
</evidence>
<dbReference type="EMBL" id="CP002077">
    <property type="protein sequence ID" value="ADK86977.1"/>
    <property type="molecule type" value="Genomic_DNA"/>
</dbReference>
<dbReference type="SUPFAM" id="SSF52540">
    <property type="entry name" value="P-loop containing nucleoside triphosphate hydrolases"/>
    <property type="match status" value="1"/>
</dbReference>
<dbReference type="GO" id="GO:0016787">
    <property type="term" value="F:hydrolase activity"/>
    <property type="evidence" value="ECO:0007669"/>
    <property type="project" value="UniProtKB-KW"/>
</dbReference>
<dbReference type="PROSITE" id="PS51192">
    <property type="entry name" value="HELICASE_ATP_BIND_1"/>
    <property type="match status" value="1"/>
</dbReference>
<evidence type="ECO:0000313" key="11">
    <source>
        <dbReference type="EMBL" id="ADK86977.1"/>
    </source>
</evidence>
<feature type="domain" description="Helicase ATP-binding" evidence="8">
    <location>
        <begin position="34"/>
        <end position="206"/>
    </location>
</feature>
<evidence type="ECO:0000259" key="10">
    <source>
        <dbReference type="PROSITE" id="PS51195"/>
    </source>
</evidence>
<evidence type="ECO:0000256" key="1">
    <source>
        <dbReference type="ARBA" id="ARBA00022741"/>
    </source>
</evidence>
<feature type="domain" description="Helicase C-terminal" evidence="9">
    <location>
        <begin position="234"/>
        <end position="384"/>
    </location>
</feature>
<dbReference type="CDD" id="cd18787">
    <property type="entry name" value="SF2_C_DEAD"/>
    <property type="match status" value="1"/>
</dbReference>
<gene>
    <name evidence="11" type="ordered locus">MPNE_0728</name>
</gene>
<dbReference type="InterPro" id="IPR044742">
    <property type="entry name" value="DEAD/DEAH_RhlB"/>
</dbReference>
<name>A0A0H3DP41_MYCPB</name>
<keyword evidence="3 11" id="KW-0347">Helicase</keyword>
<feature type="domain" description="DEAD-box RNA helicase Q" evidence="10">
    <location>
        <begin position="3"/>
        <end position="31"/>
    </location>
</feature>
<dbReference type="GO" id="GO:0003676">
    <property type="term" value="F:nucleic acid binding"/>
    <property type="evidence" value="ECO:0007669"/>
    <property type="project" value="InterPro"/>
</dbReference>
<evidence type="ECO:0000256" key="7">
    <source>
        <dbReference type="SAM" id="MobiDB-lite"/>
    </source>
</evidence>
<dbReference type="PANTHER" id="PTHR47959:SF1">
    <property type="entry name" value="ATP-DEPENDENT RNA HELICASE DBPA"/>
    <property type="match status" value="1"/>
</dbReference>
<evidence type="ECO:0000256" key="4">
    <source>
        <dbReference type="ARBA" id="ARBA00022840"/>
    </source>
</evidence>
<reference evidence="11 12" key="1">
    <citation type="journal article" date="2010" name="Appl. Environ. Microbiol.">
        <title>Targeted chromosomal knockouts in Mycoplasma pneumoniae.</title>
        <authorList>
            <person name="Krishnakumar R."/>
            <person name="Assad-Garcia N."/>
            <person name="Benders G.A."/>
            <person name="Phan Q."/>
            <person name="Montague M.G."/>
            <person name="Glass J.I."/>
        </authorList>
    </citation>
    <scope>NUCLEOTIDE SEQUENCE [LARGE SCALE GENOMIC DNA]</scope>
    <source>
        <strain evidence="12">ATCC 15531 / DSM 22911 / NBRC 14401 / NCTC 10119 / FH</strain>
    </source>
</reference>
<sequence>MDSTFNELGVSPALIATLKDNNINQPTTIQQLAIPQFLQHQNLIVHSPTGTGKTAVFAIPVIETLLKKPSKGTTQTLVVAPTRELAEQIKTTFINFAKHTHLKVVSLIGGIPIWQQLKQLENQPEIVVGTMGRVMDLLERGVIKFEHLEHLIIDEVDLMLDRGFKRKLFDLLGRIEKFEQIAVYSASYNEETIETAKQITKNGIFLAAPELKQNAPEPDNKLIDQFVCYLFSNRKKQALYSLVSQTRAKSIIVFCDTKKLVDELCIFLRKNDVKTYPLHGDKAQFIRERNLKLFANTTAPIVLVTTDLIGRGIHVEGVDMVVNYSACVNFETYLHRMGRTGRNNHKGSCITFCTSHEKQAFLKLLEQVNDKRISPLRPMRLRLIPLKCKTQPKKGKLSLQSVQKIYVNPRSNGTFKRVPLAGDLFKSRMRQPERDMQKNKLHDSDWQSNM</sequence>
<evidence type="ECO:0000256" key="5">
    <source>
        <dbReference type="ARBA" id="ARBA00038437"/>
    </source>
</evidence>
<keyword evidence="2" id="KW-0378">Hydrolase</keyword>
<evidence type="ECO:0000259" key="8">
    <source>
        <dbReference type="PROSITE" id="PS51192"/>
    </source>
</evidence>
<dbReference type="Pfam" id="PF00271">
    <property type="entry name" value="Helicase_C"/>
    <property type="match status" value="1"/>
</dbReference>
<dbReference type="RefSeq" id="WP_014325641.1">
    <property type="nucleotide sequence ID" value="NZ_CP010546.1"/>
</dbReference>
<protein>
    <submittedName>
        <fullName evidence="11">DEAD/DEAH box helicase</fullName>
    </submittedName>
</protein>
<keyword evidence="1" id="KW-0547">Nucleotide-binding</keyword>
<keyword evidence="4" id="KW-0067">ATP-binding</keyword>
<dbReference type="Pfam" id="PF00270">
    <property type="entry name" value="DEAD"/>
    <property type="match status" value="1"/>
</dbReference>
<dbReference type="PROSITE" id="PS51195">
    <property type="entry name" value="Q_MOTIF"/>
    <property type="match status" value="1"/>
</dbReference>
<dbReference type="PROSITE" id="PS51194">
    <property type="entry name" value="HELICASE_CTER"/>
    <property type="match status" value="1"/>
</dbReference>
<feature type="short sequence motif" description="Q motif" evidence="6">
    <location>
        <begin position="3"/>
        <end position="31"/>
    </location>
</feature>
<dbReference type="SMART" id="SM00487">
    <property type="entry name" value="DEXDc"/>
    <property type="match status" value="1"/>
</dbReference>
<dbReference type="SMART" id="SM00490">
    <property type="entry name" value="HELICc"/>
    <property type="match status" value="1"/>
</dbReference>
<dbReference type="STRING" id="722438.F539_03510"/>
<dbReference type="InterPro" id="IPR011545">
    <property type="entry name" value="DEAD/DEAH_box_helicase_dom"/>
</dbReference>
<dbReference type="Proteomes" id="UP000007756">
    <property type="component" value="Chromosome"/>
</dbReference>
<dbReference type="GO" id="GO:0005829">
    <property type="term" value="C:cytosol"/>
    <property type="evidence" value="ECO:0007669"/>
    <property type="project" value="TreeGrafter"/>
</dbReference>
<comment type="similarity">
    <text evidence="5">Belongs to the DEAD box helicase family.</text>
</comment>
<dbReference type="PATRIC" id="fig|722438.3.peg.706"/>
<dbReference type="InterPro" id="IPR001650">
    <property type="entry name" value="Helicase_C-like"/>
</dbReference>
<dbReference type="GeneID" id="66608691"/>